<sequence>MLNCHCHALPHCLCIRKRTKMVNVTFKMENKGSIQHLTIDSTGFKV</sequence>
<dbReference type="EMBL" id="CP020660">
    <property type="protein sequence ID" value="ATF09606.1"/>
    <property type="molecule type" value="Genomic_DNA"/>
</dbReference>
<dbReference type="KEGG" id="elux:BTN50_1110"/>
<proteinExistence type="predicted"/>
<accession>A0A291B9B4</accession>
<evidence type="ECO:0000313" key="1">
    <source>
        <dbReference type="EMBL" id="ATF09606.1"/>
    </source>
</evidence>
<name>A0A291B9B4_9GAMM</name>
<organism evidence="1 2">
    <name type="scientific">Candidatus Enterovibrio altilux</name>
    <dbReference type="NCBI Taxonomy" id="1927128"/>
    <lineage>
        <taxon>Bacteria</taxon>
        <taxon>Pseudomonadati</taxon>
        <taxon>Pseudomonadota</taxon>
        <taxon>Gammaproteobacteria</taxon>
        <taxon>Vibrionales</taxon>
        <taxon>Vibrionaceae</taxon>
        <taxon>Enterovibrio</taxon>
    </lineage>
</organism>
<dbReference type="Proteomes" id="UP000218160">
    <property type="component" value="Chromosome 1"/>
</dbReference>
<evidence type="ECO:0000313" key="2">
    <source>
        <dbReference type="Proteomes" id="UP000218160"/>
    </source>
</evidence>
<dbReference type="AlphaFoldDB" id="A0A291B9B4"/>
<gene>
    <name evidence="1" type="ORF">BTN50_1110</name>
</gene>
<protein>
    <submittedName>
        <fullName evidence="1">Mobile element protein</fullName>
    </submittedName>
</protein>
<reference evidence="2" key="1">
    <citation type="submission" date="2017-04" db="EMBL/GenBank/DDBJ databases">
        <title>Genome evolution of the luminous symbionts of deep sea anglerfish.</title>
        <authorList>
            <person name="Hendry T.A."/>
        </authorList>
    </citation>
    <scope>NUCLEOTIDE SEQUENCE [LARGE SCALE GENOMIC DNA]</scope>
</reference>
<keyword evidence="2" id="KW-1185">Reference proteome</keyword>